<evidence type="ECO:0000256" key="2">
    <source>
        <dbReference type="ARBA" id="ARBA00010519"/>
    </source>
</evidence>
<keyword evidence="4 11" id="KW-0812">Transmembrane</keyword>
<evidence type="ECO:0000256" key="4">
    <source>
        <dbReference type="ARBA" id="ARBA00022692"/>
    </source>
</evidence>
<geneLocation type="mitochondrion" evidence="12"/>
<dbReference type="GO" id="GO:0008137">
    <property type="term" value="F:NADH dehydrogenase (ubiquinone) activity"/>
    <property type="evidence" value="ECO:0007669"/>
    <property type="project" value="UniProtKB-EC"/>
</dbReference>
<dbReference type="AlphaFoldDB" id="B7SMG2"/>
<keyword evidence="5" id="KW-1278">Translocase</keyword>
<keyword evidence="7" id="KW-0520">NAD</keyword>
<reference evidence="12" key="1">
    <citation type="journal article" date="2008" name="BMC Genomics">
        <title>Comparative and phylogenomic studies on the mitochondrial genomes of Pentatomomorpha (Insecta: Hemiptera: Heteroptera).</title>
        <authorList>
            <person name="Hua J."/>
            <person name="Li M."/>
            <person name="Dong P."/>
            <person name="Cui Y."/>
            <person name="Xie Q."/>
            <person name="Bu W."/>
        </authorList>
    </citation>
    <scope>NUCLEOTIDE SEQUENCE</scope>
</reference>
<evidence type="ECO:0000256" key="8">
    <source>
        <dbReference type="ARBA" id="ARBA00023136"/>
    </source>
</evidence>
<evidence type="ECO:0000313" key="12">
    <source>
        <dbReference type="EMBL" id="ABZ02056.1"/>
    </source>
</evidence>
<dbReference type="GO" id="GO:0016020">
    <property type="term" value="C:membrane"/>
    <property type="evidence" value="ECO:0007669"/>
    <property type="project" value="UniProtKB-SubCell"/>
</dbReference>
<dbReference type="EMBL" id="EU427339">
    <property type="protein sequence ID" value="ABZ02056.1"/>
    <property type="molecule type" value="Genomic_DNA"/>
</dbReference>
<comment type="catalytic activity">
    <reaction evidence="10">
        <text>a ubiquinone + NADH + 5 H(+)(in) = a ubiquinol + NAD(+) + 4 H(+)(out)</text>
        <dbReference type="Rhea" id="RHEA:29091"/>
        <dbReference type="Rhea" id="RHEA-COMP:9565"/>
        <dbReference type="Rhea" id="RHEA-COMP:9566"/>
        <dbReference type="ChEBI" id="CHEBI:15378"/>
        <dbReference type="ChEBI" id="CHEBI:16389"/>
        <dbReference type="ChEBI" id="CHEBI:17976"/>
        <dbReference type="ChEBI" id="CHEBI:57540"/>
        <dbReference type="ChEBI" id="CHEBI:57945"/>
        <dbReference type="EC" id="7.1.1.2"/>
    </reaction>
</comment>
<comment type="similarity">
    <text evidence="2">Belongs to the complex I subunit 4L family.</text>
</comment>
<dbReference type="Gene3D" id="1.10.287.3510">
    <property type="match status" value="1"/>
</dbReference>
<dbReference type="InterPro" id="IPR039428">
    <property type="entry name" value="NUOK/Mnh_C1-like"/>
</dbReference>
<evidence type="ECO:0000256" key="7">
    <source>
        <dbReference type="ARBA" id="ARBA00023027"/>
    </source>
</evidence>
<evidence type="ECO:0000256" key="11">
    <source>
        <dbReference type="SAM" id="Phobius"/>
    </source>
</evidence>
<protein>
    <recommendedName>
        <fullName evidence="3">NADH-ubiquinone oxidoreductase chain 4L</fullName>
    </recommendedName>
    <alternativeName>
        <fullName evidence="9">NADH dehydrogenase subunit 4L</fullName>
    </alternativeName>
</protein>
<feature type="transmembrane region" description="Helical" evidence="11">
    <location>
        <begin position="6"/>
        <end position="25"/>
    </location>
</feature>
<keyword evidence="6 11" id="KW-1133">Transmembrane helix</keyword>
<accession>B7SMG2</accession>
<proteinExistence type="inferred from homology"/>
<dbReference type="RefSeq" id="YP_002735040.1">
    <property type="nucleotide sequence ID" value="NC_012458.1"/>
</dbReference>
<name>B7SMG2_9HEMI</name>
<keyword evidence="12" id="KW-0496">Mitochondrion</keyword>
<keyword evidence="8 11" id="KW-0472">Membrane</keyword>
<evidence type="ECO:0000256" key="9">
    <source>
        <dbReference type="ARBA" id="ARBA00031586"/>
    </source>
</evidence>
<comment type="subcellular location">
    <subcellularLocation>
        <location evidence="1">Membrane</location>
        <topology evidence="1">Multi-pass membrane protein</topology>
    </subcellularLocation>
</comment>
<evidence type="ECO:0000256" key="1">
    <source>
        <dbReference type="ARBA" id="ARBA00004141"/>
    </source>
</evidence>
<gene>
    <name evidence="12" type="primary">ND4L</name>
</gene>
<sequence>MVFFKLSKLIIMMMFMSGVLSFCMFRNHILNVLFSLEYLVVTVFFVFYLYLLMMGYDLYYILIYLVFSVCEGALGLGVLVNMICMHGNDYLSSFFILSW</sequence>
<feature type="transmembrane region" description="Helical" evidence="11">
    <location>
        <begin position="58"/>
        <end position="84"/>
    </location>
</feature>
<evidence type="ECO:0000256" key="10">
    <source>
        <dbReference type="ARBA" id="ARBA00049551"/>
    </source>
</evidence>
<feature type="transmembrane region" description="Helical" evidence="11">
    <location>
        <begin position="32"/>
        <end position="52"/>
    </location>
</feature>
<dbReference type="Pfam" id="PF00420">
    <property type="entry name" value="Oxidored_q2"/>
    <property type="match status" value="1"/>
</dbReference>
<evidence type="ECO:0000256" key="6">
    <source>
        <dbReference type="ARBA" id="ARBA00022989"/>
    </source>
</evidence>
<evidence type="ECO:0000256" key="3">
    <source>
        <dbReference type="ARBA" id="ARBA00016612"/>
    </source>
</evidence>
<dbReference type="CTD" id="4539"/>
<organism evidence="12">
    <name type="scientific">Malcus inconspicuus</name>
    <dbReference type="NCBI Taxonomy" id="498929"/>
    <lineage>
        <taxon>Eukaryota</taxon>
        <taxon>Metazoa</taxon>
        <taxon>Ecdysozoa</taxon>
        <taxon>Arthropoda</taxon>
        <taxon>Hexapoda</taxon>
        <taxon>Insecta</taxon>
        <taxon>Pterygota</taxon>
        <taxon>Neoptera</taxon>
        <taxon>Paraneoptera</taxon>
        <taxon>Hemiptera</taxon>
        <taxon>Heteroptera</taxon>
        <taxon>Panheteroptera</taxon>
        <taxon>Pentatomomorpha</taxon>
        <taxon>Lygaeoidea</taxon>
        <taxon>Malcidae</taxon>
        <taxon>Malcinae</taxon>
        <taxon>Malcus</taxon>
    </lineage>
</organism>
<evidence type="ECO:0000256" key="5">
    <source>
        <dbReference type="ARBA" id="ARBA00022967"/>
    </source>
</evidence>
<dbReference type="GeneID" id="7672021"/>